<reference evidence="2" key="1">
    <citation type="submission" date="2023-06" db="EMBL/GenBank/DDBJ databases">
        <title>Genome-scale phylogeny and comparative genomics of the fungal order Sordariales.</title>
        <authorList>
            <consortium name="Lawrence Berkeley National Laboratory"/>
            <person name="Hensen N."/>
            <person name="Bonometti L."/>
            <person name="Westerberg I."/>
            <person name="Brannstrom I.O."/>
            <person name="Guillou S."/>
            <person name="Cros-Aarteil S."/>
            <person name="Calhoun S."/>
            <person name="Haridas S."/>
            <person name="Kuo A."/>
            <person name="Mondo S."/>
            <person name="Pangilinan J."/>
            <person name="Riley R."/>
            <person name="LaButti K."/>
            <person name="Andreopoulos B."/>
            <person name="Lipzen A."/>
            <person name="Chen C."/>
            <person name="Yanf M."/>
            <person name="Daum C."/>
            <person name="Ng V."/>
            <person name="Clum A."/>
            <person name="Steindorff A."/>
            <person name="Ohm R."/>
            <person name="Martin F."/>
            <person name="Silar P."/>
            <person name="Natvig D."/>
            <person name="Lalanne C."/>
            <person name="Gautier V."/>
            <person name="Ament-velasquez S.L."/>
            <person name="Kruys A."/>
            <person name="Hutchinson M.I."/>
            <person name="Powell A.J."/>
            <person name="Barry K."/>
            <person name="Miller A.N."/>
            <person name="Grigoriev I.V."/>
            <person name="Debuchy R."/>
            <person name="Gladieux P."/>
            <person name="Thoren M.H."/>
            <person name="Johannesson H."/>
        </authorList>
    </citation>
    <scope>NUCLEOTIDE SEQUENCE</scope>
    <source>
        <strain evidence="2">SMH2392-1A</strain>
    </source>
</reference>
<sequence length="157" mass="17794">FFGADKPSYSILSHTWGDDELSYQEISSGPWMEYEHKRGFQKIVAFCASSPKAGHLYLYGWVDTVCIDKTSSDKTSSAELSEAIQSMFAWYHRVAVCFVFLEDLVPSRTWSAVGGFTRGWTLQELLAPKHVVFFDTQWGEIGTKAQLNDELHRITGI</sequence>
<keyword evidence="3" id="KW-1185">Reference proteome</keyword>
<comment type="caution">
    <text evidence="2">The sequence shown here is derived from an EMBL/GenBank/DDBJ whole genome shotgun (WGS) entry which is preliminary data.</text>
</comment>
<protein>
    <recommendedName>
        <fullName evidence="1">Heterokaryon incompatibility domain-containing protein</fullName>
    </recommendedName>
</protein>
<dbReference type="GeneID" id="85319257"/>
<dbReference type="InterPro" id="IPR010730">
    <property type="entry name" value="HET"/>
</dbReference>
<accession>A0AA40EEN3</accession>
<evidence type="ECO:0000313" key="2">
    <source>
        <dbReference type="EMBL" id="KAK0734691.1"/>
    </source>
</evidence>
<dbReference type="RefSeq" id="XP_060303568.1">
    <property type="nucleotide sequence ID" value="XM_060435987.1"/>
</dbReference>
<feature type="domain" description="Heterokaryon incompatibility" evidence="1">
    <location>
        <begin position="9"/>
        <end position="101"/>
    </location>
</feature>
<dbReference type="EMBL" id="JAUIRO010000001">
    <property type="protein sequence ID" value="KAK0734691.1"/>
    <property type="molecule type" value="Genomic_DNA"/>
</dbReference>
<name>A0AA40EEN3_9PEZI</name>
<evidence type="ECO:0000259" key="1">
    <source>
        <dbReference type="Pfam" id="PF06985"/>
    </source>
</evidence>
<organism evidence="2 3">
    <name type="scientific">Lasiosphaeria miniovina</name>
    <dbReference type="NCBI Taxonomy" id="1954250"/>
    <lineage>
        <taxon>Eukaryota</taxon>
        <taxon>Fungi</taxon>
        <taxon>Dikarya</taxon>
        <taxon>Ascomycota</taxon>
        <taxon>Pezizomycotina</taxon>
        <taxon>Sordariomycetes</taxon>
        <taxon>Sordariomycetidae</taxon>
        <taxon>Sordariales</taxon>
        <taxon>Lasiosphaeriaceae</taxon>
        <taxon>Lasiosphaeria</taxon>
    </lineage>
</organism>
<gene>
    <name evidence="2" type="ORF">B0T26DRAFT_616096</name>
</gene>
<feature type="non-terminal residue" evidence="2">
    <location>
        <position position="157"/>
    </location>
</feature>
<dbReference type="AlphaFoldDB" id="A0AA40EEN3"/>
<feature type="non-terminal residue" evidence="2">
    <location>
        <position position="1"/>
    </location>
</feature>
<dbReference type="Pfam" id="PF06985">
    <property type="entry name" value="HET"/>
    <property type="match status" value="1"/>
</dbReference>
<proteinExistence type="predicted"/>
<dbReference type="PANTHER" id="PTHR10622">
    <property type="entry name" value="HET DOMAIN-CONTAINING PROTEIN"/>
    <property type="match status" value="1"/>
</dbReference>
<evidence type="ECO:0000313" key="3">
    <source>
        <dbReference type="Proteomes" id="UP001172101"/>
    </source>
</evidence>
<dbReference type="PANTHER" id="PTHR10622:SF10">
    <property type="entry name" value="HET DOMAIN-CONTAINING PROTEIN"/>
    <property type="match status" value="1"/>
</dbReference>
<dbReference type="Proteomes" id="UP001172101">
    <property type="component" value="Unassembled WGS sequence"/>
</dbReference>